<reference evidence="1" key="1">
    <citation type="submission" date="2018-02" db="EMBL/GenBank/DDBJ databases">
        <title>Rhizophora mucronata_Transcriptome.</title>
        <authorList>
            <person name="Meera S.P."/>
            <person name="Sreeshan A."/>
            <person name="Augustine A."/>
        </authorList>
    </citation>
    <scope>NUCLEOTIDE SEQUENCE</scope>
    <source>
        <tissue evidence="1">Leaf</tissue>
    </source>
</reference>
<sequence>MYLKEKMLSVN</sequence>
<name>A0A2P2NCR1_RHIMU</name>
<dbReference type="EMBL" id="GGEC01059772">
    <property type="protein sequence ID" value="MBX40256.1"/>
    <property type="molecule type" value="Transcribed_RNA"/>
</dbReference>
<evidence type="ECO:0000313" key="1">
    <source>
        <dbReference type="EMBL" id="MBX40256.1"/>
    </source>
</evidence>
<proteinExistence type="predicted"/>
<organism evidence="1">
    <name type="scientific">Rhizophora mucronata</name>
    <name type="common">Asiatic mangrove</name>
    <dbReference type="NCBI Taxonomy" id="61149"/>
    <lineage>
        <taxon>Eukaryota</taxon>
        <taxon>Viridiplantae</taxon>
        <taxon>Streptophyta</taxon>
        <taxon>Embryophyta</taxon>
        <taxon>Tracheophyta</taxon>
        <taxon>Spermatophyta</taxon>
        <taxon>Magnoliopsida</taxon>
        <taxon>eudicotyledons</taxon>
        <taxon>Gunneridae</taxon>
        <taxon>Pentapetalae</taxon>
        <taxon>rosids</taxon>
        <taxon>fabids</taxon>
        <taxon>Malpighiales</taxon>
        <taxon>Rhizophoraceae</taxon>
        <taxon>Rhizophora</taxon>
    </lineage>
</organism>
<accession>A0A2P2NCR1</accession>
<protein>
    <submittedName>
        <fullName evidence="1">Uncharacterized protein</fullName>
    </submittedName>
</protein>